<feature type="domain" description="Aminoglycoside phosphotransferase" evidence="1">
    <location>
        <begin position="48"/>
        <end position="252"/>
    </location>
</feature>
<organism evidence="2 3">
    <name type="scientific">Paenibacillus provencensis</name>
    <dbReference type="NCBI Taxonomy" id="441151"/>
    <lineage>
        <taxon>Bacteria</taxon>
        <taxon>Bacillati</taxon>
        <taxon>Bacillota</taxon>
        <taxon>Bacilli</taxon>
        <taxon>Bacillales</taxon>
        <taxon>Paenibacillaceae</taxon>
        <taxon>Paenibacillus</taxon>
    </lineage>
</organism>
<name>A0ABW3PMI6_9BACL</name>
<evidence type="ECO:0000259" key="1">
    <source>
        <dbReference type="Pfam" id="PF01636"/>
    </source>
</evidence>
<sequence>MIESEKYEHWPLPAGLAALDINVHAREMLHIGLEGRRVERLITDSPTSYILKQLSTDTVFTGESWAYARVLPYLPSMYPRLIAHSEGDHQEDIPWLLFEDVGTLEHNADEAMLLQVTEWMAIWHAVPLASYPELTSYGQKPGLASILSNLMSKKSISMDLLRALGSVEKSIDYFFHLLESHGFSQAVVYSHGDLHPGNFGRTSSGRIVVMDWEHNHRSTPMWDLYHLLDMPHPLFPRKTDPQTREKVLDTYLELTRSNGTIYDKTAFKREYMLFAAAFSLWMLHLIEGDLQDSDSIWPHDKLIRQREETRQTILGIFGILR</sequence>
<keyword evidence="3" id="KW-1185">Reference proteome</keyword>
<accession>A0ABW3PMI6</accession>
<dbReference type="Gene3D" id="3.90.1200.10">
    <property type="match status" value="1"/>
</dbReference>
<dbReference type="Proteomes" id="UP001597169">
    <property type="component" value="Unassembled WGS sequence"/>
</dbReference>
<dbReference type="Pfam" id="PF01636">
    <property type="entry name" value="APH"/>
    <property type="match status" value="1"/>
</dbReference>
<dbReference type="SUPFAM" id="SSF56112">
    <property type="entry name" value="Protein kinase-like (PK-like)"/>
    <property type="match status" value="1"/>
</dbReference>
<evidence type="ECO:0000313" key="2">
    <source>
        <dbReference type="EMBL" id="MFD1127377.1"/>
    </source>
</evidence>
<gene>
    <name evidence="2" type="ORF">ACFQ3J_04200</name>
</gene>
<dbReference type="InterPro" id="IPR002575">
    <property type="entry name" value="Aminoglycoside_PTrfase"/>
</dbReference>
<reference evidence="3" key="1">
    <citation type="journal article" date="2019" name="Int. J. Syst. Evol. Microbiol.">
        <title>The Global Catalogue of Microorganisms (GCM) 10K type strain sequencing project: providing services to taxonomists for standard genome sequencing and annotation.</title>
        <authorList>
            <consortium name="The Broad Institute Genomics Platform"/>
            <consortium name="The Broad Institute Genome Sequencing Center for Infectious Disease"/>
            <person name="Wu L."/>
            <person name="Ma J."/>
        </authorList>
    </citation>
    <scope>NUCLEOTIDE SEQUENCE [LARGE SCALE GENOMIC DNA]</scope>
    <source>
        <strain evidence="3">CCUG 53519</strain>
    </source>
</reference>
<protein>
    <submittedName>
        <fullName evidence="2">Phosphotransferase family protein</fullName>
    </submittedName>
</protein>
<comment type="caution">
    <text evidence="2">The sequence shown here is derived from an EMBL/GenBank/DDBJ whole genome shotgun (WGS) entry which is preliminary data.</text>
</comment>
<dbReference type="RefSeq" id="WP_251581319.1">
    <property type="nucleotide sequence ID" value="NZ_JBHTKX010000001.1"/>
</dbReference>
<proteinExistence type="predicted"/>
<dbReference type="InterPro" id="IPR011009">
    <property type="entry name" value="Kinase-like_dom_sf"/>
</dbReference>
<evidence type="ECO:0000313" key="3">
    <source>
        <dbReference type="Proteomes" id="UP001597169"/>
    </source>
</evidence>
<dbReference type="EMBL" id="JBHTKX010000001">
    <property type="protein sequence ID" value="MFD1127377.1"/>
    <property type="molecule type" value="Genomic_DNA"/>
</dbReference>